<protein>
    <submittedName>
        <fullName evidence="1">Unnamed protein product</fullName>
    </submittedName>
</protein>
<comment type="caution">
    <text evidence="1">The sequence shown here is derived from an EMBL/GenBank/DDBJ whole genome shotgun (WGS) entry which is preliminary data.</text>
</comment>
<accession>A0ACB5T9Z2</accession>
<reference evidence="1" key="1">
    <citation type="submission" date="2023-04" db="EMBL/GenBank/DDBJ databases">
        <title>Ambrosiozyma monospora NBRC 10751.</title>
        <authorList>
            <person name="Ichikawa N."/>
            <person name="Sato H."/>
            <person name="Tonouchi N."/>
        </authorList>
    </citation>
    <scope>NUCLEOTIDE SEQUENCE</scope>
    <source>
        <strain evidence="1">NBRC 10751</strain>
    </source>
</reference>
<evidence type="ECO:0000313" key="2">
    <source>
        <dbReference type="Proteomes" id="UP001165064"/>
    </source>
</evidence>
<dbReference type="Proteomes" id="UP001165064">
    <property type="component" value="Unassembled WGS sequence"/>
</dbReference>
<proteinExistence type="predicted"/>
<organism evidence="1 2">
    <name type="scientific">Ambrosiozyma monospora</name>
    <name type="common">Yeast</name>
    <name type="synonym">Endomycopsis monosporus</name>
    <dbReference type="NCBI Taxonomy" id="43982"/>
    <lineage>
        <taxon>Eukaryota</taxon>
        <taxon>Fungi</taxon>
        <taxon>Dikarya</taxon>
        <taxon>Ascomycota</taxon>
        <taxon>Saccharomycotina</taxon>
        <taxon>Pichiomycetes</taxon>
        <taxon>Pichiales</taxon>
        <taxon>Pichiaceae</taxon>
        <taxon>Ambrosiozyma</taxon>
    </lineage>
</organism>
<gene>
    <name evidence="1" type="ORF">Amon02_000684600</name>
</gene>
<keyword evidence="2" id="KW-1185">Reference proteome</keyword>
<sequence>MHINTIDSDLTNLPYSYYSLPFICPPSQHAKPVHLSLGEVLNGDRIWQSDYYLTFEKDDACRRLCDRIASPNAIKRAAELVKQEYMVEWLIDGLPGATTFIKPKTATEKEKKYYVAGFPLGFVENDVAYLHNHVMFVIRWHKENGNPKKKTIVGFEVYPKSVSDYHCPGASKNFANFPLNTESTEKTLIQYTYSVYWREEKDVTYNNRWKMYINPEVGSDDGKMHWFAIINSLVIVSLLTLVVAVVFLRTLKVDISSKKIDSDSSNASLLDKSHPQSQGWRSIAQDVFIQPTWPVLLSALGGSGIQLTFTILGVCILLTTGISGPDHRILSTAIGMFVVGGFFAGYSGVQLFKLVSYQPNQRWKAVSFLAGSLLTGFVLTVILILNLIIWLKDSSLALPFGTIVLLIVIYVLLEIPISMIGGFISSRLNLFTRIMKSRVPNVEPPINKAVAASRIPRQPFYNNLFISCHIITCMGS</sequence>
<evidence type="ECO:0000313" key="1">
    <source>
        <dbReference type="EMBL" id="GME84442.1"/>
    </source>
</evidence>
<name>A0ACB5T9Z2_AMBMO</name>
<dbReference type="EMBL" id="BSXS01005504">
    <property type="protein sequence ID" value="GME84442.1"/>
    <property type="molecule type" value="Genomic_DNA"/>
</dbReference>